<dbReference type="SUPFAM" id="SSF52540">
    <property type="entry name" value="P-loop containing nucleoside triphosphate hydrolases"/>
    <property type="match status" value="1"/>
</dbReference>
<dbReference type="Pfam" id="PF00005">
    <property type="entry name" value="ABC_tran"/>
    <property type="match status" value="1"/>
</dbReference>
<dbReference type="PROSITE" id="PS00211">
    <property type="entry name" value="ABC_TRANSPORTER_1"/>
    <property type="match status" value="1"/>
</dbReference>
<dbReference type="Gene3D" id="3.40.50.300">
    <property type="entry name" value="P-loop containing nucleotide triphosphate hydrolases"/>
    <property type="match status" value="1"/>
</dbReference>
<evidence type="ECO:0000256" key="1">
    <source>
        <dbReference type="ARBA" id="ARBA00005417"/>
    </source>
</evidence>
<gene>
    <name evidence="6" type="ORF">IAB04_02060</name>
</gene>
<dbReference type="PANTHER" id="PTHR43335:SF4">
    <property type="entry name" value="ABC TRANSPORTER, ATP-BINDING PROTEIN"/>
    <property type="match status" value="1"/>
</dbReference>
<evidence type="ECO:0000256" key="4">
    <source>
        <dbReference type="ARBA" id="ARBA00022840"/>
    </source>
</evidence>
<keyword evidence="4 6" id="KW-0067">ATP-binding</keyword>
<evidence type="ECO:0000259" key="5">
    <source>
        <dbReference type="PROSITE" id="PS50893"/>
    </source>
</evidence>
<dbReference type="EMBL" id="DVND01000051">
    <property type="protein sequence ID" value="HIU48128.1"/>
    <property type="molecule type" value="Genomic_DNA"/>
</dbReference>
<comment type="similarity">
    <text evidence="1">Belongs to the ABC transporter superfamily.</text>
</comment>
<dbReference type="PANTHER" id="PTHR43335">
    <property type="entry name" value="ABC TRANSPORTER, ATP-BINDING PROTEIN"/>
    <property type="match status" value="1"/>
</dbReference>
<dbReference type="GO" id="GO:0005524">
    <property type="term" value="F:ATP binding"/>
    <property type="evidence" value="ECO:0007669"/>
    <property type="project" value="UniProtKB-KW"/>
</dbReference>
<sequence length="244" mass="27017">METVIEINNLTKLYKNSRGVRNVSFTVERGDVVGLLGPNGSGKTTIMKAILGLNRPSQGEIKLFGLDTGTDYEQVMKRTGALVEAPAIYKELSAAQNLEMAARIYGDIDAQRIDRVLDMVHLLQYKGDKAGRFSLGMKQRLGLALAFLAQPELVILDEPVNGLDIEGVVEVREIIRRMNQERGVTFLISSHMAGEIEKTCNKVAVMYEGELVAAEPIESALRLHPSLEDYFLTVVKEKRGEIVI</sequence>
<evidence type="ECO:0000313" key="7">
    <source>
        <dbReference type="Proteomes" id="UP000824111"/>
    </source>
</evidence>
<dbReference type="GO" id="GO:0016887">
    <property type="term" value="F:ATP hydrolysis activity"/>
    <property type="evidence" value="ECO:0007669"/>
    <property type="project" value="InterPro"/>
</dbReference>
<proteinExistence type="inferred from homology"/>
<reference evidence="6" key="2">
    <citation type="journal article" date="2021" name="PeerJ">
        <title>Extensive microbial diversity within the chicken gut microbiome revealed by metagenomics and culture.</title>
        <authorList>
            <person name="Gilroy R."/>
            <person name="Ravi A."/>
            <person name="Getino M."/>
            <person name="Pursley I."/>
            <person name="Horton D.L."/>
            <person name="Alikhan N.F."/>
            <person name="Baker D."/>
            <person name="Gharbi K."/>
            <person name="Hall N."/>
            <person name="Watson M."/>
            <person name="Adriaenssens E.M."/>
            <person name="Foster-Nyarko E."/>
            <person name="Jarju S."/>
            <person name="Secka A."/>
            <person name="Antonio M."/>
            <person name="Oren A."/>
            <person name="Chaudhuri R.R."/>
            <person name="La Ragione R."/>
            <person name="Hildebrand F."/>
            <person name="Pallen M.J."/>
        </authorList>
    </citation>
    <scope>NUCLEOTIDE SEQUENCE</scope>
    <source>
        <strain evidence="6">ChiSjej4B22-9803</strain>
    </source>
</reference>
<dbReference type="InterPro" id="IPR017871">
    <property type="entry name" value="ABC_transporter-like_CS"/>
</dbReference>
<evidence type="ECO:0000313" key="6">
    <source>
        <dbReference type="EMBL" id="HIU48128.1"/>
    </source>
</evidence>
<accession>A0A9D1S6D7</accession>
<dbReference type="SMART" id="SM00382">
    <property type="entry name" value="AAA"/>
    <property type="match status" value="1"/>
</dbReference>
<comment type="caution">
    <text evidence="6">The sequence shown here is derived from an EMBL/GenBank/DDBJ whole genome shotgun (WGS) entry which is preliminary data.</text>
</comment>
<dbReference type="InterPro" id="IPR027417">
    <property type="entry name" value="P-loop_NTPase"/>
</dbReference>
<dbReference type="Proteomes" id="UP000824111">
    <property type="component" value="Unassembled WGS sequence"/>
</dbReference>
<dbReference type="InterPro" id="IPR003593">
    <property type="entry name" value="AAA+_ATPase"/>
</dbReference>
<dbReference type="PROSITE" id="PS50893">
    <property type="entry name" value="ABC_TRANSPORTER_2"/>
    <property type="match status" value="1"/>
</dbReference>
<evidence type="ECO:0000256" key="2">
    <source>
        <dbReference type="ARBA" id="ARBA00022448"/>
    </source>
</evidence>
<feature type="domain" description="ABC transporter" evidence="5">
    <location>
        <begin position="5"/>
        <end position="233"/>
    </location>
</feature>
<organism evidence="6 7">
    <name type="scientific">Candidatus Avimonoglobus intestinipullorum</name>
    <dbReference type="NCBI Taxonomy" id="2840699"/>
    <lineage>
        <taxon>Bacteria</taxon>
        <taxon>Bacillati</taxon>
        <taxon>Bacillota</taxon>
        <taxon>Clostridia</taxon>
        <taxon>Eubacteriales</taxon>
        <taxon>Candidatus Avimonoglobus</taxon>
    </lineage>
</organism>
<name>A0A9D1S6D7_9FIRM</name>
<keyword evidence="3" id="KW-0547">Nucleotide-binding</keyword>
<reference evidence="6" key="1">
    <citation type="submission" date="2020-10" db="EMBL/GenBank/DDBJ databases">
        <authorList>
            <person name="Gilroy R."/>
        </authorList>
    </citation>
    <scope>NUCLEOTIDE SEQUENCE</scope>
    <source>
        <strain evidence="6">ChiSjej4B22-9803</strain>
    </source>
</reference>
<dbReference type="AlphaFoldDB" id="A0A9D1S6D7"/>
<protein>
    <submittedName>
        <fullName evidence="6">ATP-binding cassette domain-containing protein</fullName>
    </submittedName>
</protein>
<evidence type="ECO:0000256" key="3">
    <source>
        <dbReference type="ARBA" id="ARBA00022741"/>
    </source>
</evidence>
<dbReference type="InterPro" id="IPR003439">
    <property type="entry name" value="ABC_transporter-like_ATP-bd"/>
</dbReference>
<keyword evidence="2" id="KW-0813">Transport</keyword>